<keyword evidence="1" id="KW-0812">Transmembrane</keyword>
<evidence type="ECO:0000313" key="2">
    <source>
        <dbReference type="EMBL" id="CAL8094239.1"/>
    </source>
</evidence>
<accession>A0ABP1Q938</accession>
<keyword evidence="3" id="KW-1185">Reference proteome</keyword>
<dbReference type="Proteomes" id="UP001642540">
    <property type="component" value="Unassembled WGS sequence"/>
</dbReference>
<gene>
    <name evidence="2" type="ORF">ODALV1_LOCUS8729</name>
</gene>
<proteinExistence type="predicted"/>
<keyword evidence="1" id="KW-0472">Membrane</keyword>
<evidence type="ECO:0000313" key="3">
    <source>
        <dbReference type="Proteomes" id="UP001642540"/>
    </source>
</evidence>
<sequence length="215" mass="25198">MMLEPSSTTDNKLMYLSLDKLVPTFNEPKHVSFRNRLHLYGYVHRQQIFCSNDIMKTNSKSSRLRELDDNIDVPRQRQRKPIFESGDELLYRIPETDVETSKESDEIMETSAYYKEPIESIISRDDETMPYSSVSYKFRKQRCSEISENEALISVMSVHQAHQVVYEYEDDDDVEDEQKRRQRIIQIICLGAIGLGIVTVSSIYVAFYLNQISHH</sequence>
<name>A0ABP1Q938_9HEXA</name>
<reference evidence="2 3" key="1">
    <citation type="submission" date="2024-08" db="EMBL/GenBank/DDBJ databases">
        <authorList>
            <person name="Cucini C."/>
            <person name="Frati F."/>
        </authorList>
    </citation>
    <scope>NUCLEOTIDE SEQUENCE [LARGE SCALE GENOMIC DNA]</scope>
</reference>
<comment type="caution">
    <text evidence="2">The sequence shown here is derived from an EMBL/GenBank/DDBJ whole genome shotgun (WGS) entry which is preliminary data.</text>
</comment>
<feature type="transmembrane region" description="Helical" evidence="1">
    <location>
        <begin position="187"/>
        <end position="209"/>
    </location>
</feature>
<keyword evidence="1" id="KW-1133">Transmembrane helix</keyword>
<evidence type="ECO:0000256" key="1">
    <source>
        <dbReference type="SAM" id="Phobius"/>
    </source>
</evidence>
<organism evidence="2 3">
    <name type="scientific">Orchesella dallaii</name>
    <dbReference type="NCBI Taxonomy" id="48710"/>
    <lineage>
        <taxon>Eukaryota</taxon>
        <taxon>Metazoa</taxon>
        <taxon>Ecdysozoa</taxon>
        <taxon>Arthropoda</taxon>
        <taxon>Hexapoda</taxon>
        <taxon>Collembola</taxon>
        <taxon>Entomobryomorpha</taxon>
        <taxon>Entomobryoidea</taxon>
        <taxon>Orchesellidae</taxon>
        <taxon>Orchesellinae</taxon>
        <taxon>Orchesella</taxon>
    </lineage>
</organism>
<dbReference type="EMBL" id="CAXLJM020000026">
    <property type="protein sequence ID" value="CAL8094239.1"/>
    <property type="molecule type" value="Genomic_DNA"/>
</dbReference>
<protein>
    <submittedName>
        <fullName evidence="2">Uncharacterized protein</fullName>
    </submittedName>
</protein>